<dbReference type="OrthoDB" id="543373at2759"/>
<evidence type="ECO:0008006" key="13">
    <source>
        <dbReference type="Google" id="ProtNLM"/>
    </source>
</evidence>
<evidence type="ECO:0000256" key="7">
    <source>
        <dbReference type="ARBA" id="ARBA00023242"/>
    </source>
</evidence>
<comment type="subcellular location">
    <subcellularLocation>
        <location evidence="2">Cytoplasm</location>
    </subcellularLocation>
    <subcellularLocation>
        <location evidence="1">Nucleus</location>
    </subcellularLocation>
</comment>
<keyword evidence="5" id="KW-0677">Repeat</keyword>
<dbReference type="EMBL" id="CDSF01000090">
    <property type="protein sequence ID" value="CEO99468.1"/>
    <property type="molecule type" value="Genomic_DNA"/>
</dbReference>
<keyword evidence="6" id="KW-0653">Protein transport</keyword>
<dbReference type="InterPro" id="IPR058584">
    <property type="entry name" value="IMB1_TNPO1-like_TPR"/>
</dbReference>
<dbReference type="Proteomes" id="UP000039324">
    <property type="component" value="Unassembled WGS sequence"/>
</dbReference>
<evidence type="ECO:0000256" key="3">
    <source>
        <dbReference type="ARBA" id="ARBA00022448"/>
    </source>
</evidence>
<evidence type="ECO:0000259" key="10">
    <source>
        <dbReference type="Pfam" id="PF25780"/>
    </source>
</evidence>
<evidence type="ECO:0000256" key="8">
    <source>
        <dbReference type="SAM" id="MobiDB-lite"/>
    </source>
</evidence>
<dbReference type="AlphaFoldDB" id="A0A0G4IVU7"/>
<dbReference type="Pfam" id="PF18829">
    <property type="entry name" value="Importin_rep_6"/>
    <property type="match status" value="1"/>
</dbReference>
<dbReference type="InterPro" id="IPR041653">
    <property type="entry name" value="Importin_rep_4"/>
</dbReference>
<feature type="region of interest" description="Disordered" evidence="8">
    <location>
        <begin position="820"/>
        <end position="842"/>
    </location>
</feature>
<dbReference type="InterPro" id="IPR040122">
    <property type="entry name" value="Importin_beta"/>
</dbReference>
<dbReference type="Pfam" id="PF25780">
    <property type="entry name" value="TPR_IPO5"/>
    <property type="match status" value="1"/>
</dbReference>
<sequence>MTSYHHPHHAGGSGTPVTATVQDVLARAMSPDGAVQKEAERTIRVEIDRNPGVMIGAFMHLLGMPTTPTEIRGFCCVLLRRNLPIGEPMVLNRLSESLQGELKSELLRLLASETAPHIRNLLCDTIAELAQITLYRNEWPQLLPALEQMTLQPLDTLREAALNVIGKLGDALPDVQNENLGSLVALFARGLGDPSLAVRNAALNAVSSTFSHVDETQIKKFTGLRVAVLTVVRDNLVARGDSASVAVSSLVAMATRSSAFFRDDLQAVVHLISQVTGDLENFEEDVKQLSLELGVTIIEGIPNAARRCAPLLEVVLSLALSLMVAFDEEEDTWQHPAKAWEASEDAGFGAGESAFDRVARSVGGKKVTPVVFNLVSAALNAQASWKSRFSGLMALTQACEVISPQKLPDMVSLVLRCFTDESAFVQFSAINCIGQMCTDFGPKIQTDFHLHILPALLSCMDESRHPRVQAHAAAAVINFAEHCSSEILQQHADALVSKLYNLLRRPQRIIQEQAMTAIASVAECISVSFAKFYEHFVPLLKYAIANAHGPDNAMFRGRALECITFIGMAVGNDRFAPDAREVMEATVKIVQAGGFASDDPSYSYMVQAWTRICTALGSSFAPYLSVTVPTVLRSAQLQCVLGRIDDDEDETDDKQIFEIGNEQYGISTNQLEEKSLGCSALGSFVATMKQEFYPYLKPCVETLVPLLKFDFEENIRQAASTALPDLLYCAIAAHKAGMCDMGPAQELAALTVKSLLEGLAREEDILVLAGFVHAIQLCFDKAAELAATLFPMDVVKAVRDRLIKLIEQSEGRARAAAARRANHGDAYSDDEDEEERRASEKEADEQLQYMLAECFGSMIKALGAHFLPVFNESLPVLVQMLEPQSGPVPRKMAIFIFDDFVEACDKMAAQAGPYLPTLFPMVARYVSDRDSDIRQAVAYGIALCAQLAGDGFKPFCAAATQSLIALIQDPQARQAANRRATDNAVAALGKILRYQGDQVDAAQLLPAWLSMLPLRDDVLESAVCTSLLCDFVEGNDTRLLGADFGNLPKIVHVLLDVVHTKLTNPELDARIVPIIKQLPPGLMAQIVVGLPDKLQSKAAAI</sequence>
<dbReference type="InterPro" id="IPR041389">
    <property type="entry name" value="Importin_rep_6"/>
</dbReference>
<evidence type="ECO:0000256" key="5">
    <source>
        <dbReference type="ARBA" id="ARBA00022737"/>
    </source>
</evidence>
<keyword evidence="3" id="KW-0813">Transport</keyword>
<evidence type="ECO:0000259" key="9">
    <source>
        <dbReference type="Pfam" id="PF25574"/>
    </source>
</evidence>
<dbReference type="GO" id="GO:0005634">
    <property type="term" value="C:nucleus"/>
    <property type="evidence" value="ECO:0007669"/>
    <property type="project" value="UniProtKB-SubCell"/>
</dbReference>
<protein>
    <recommendedName>
        <fullName evidence="13">TOG domain-containing protein</fullName>
    </recommendedName>
</protein>
<evidence type="ECO:0000256" key="4">
    <source>
        <dbReference type="ARBA" id="ARBA00022490"/>
    </source>
</evidence>
<evidence type="ECO:0000313" key="11">
    <source>
        <dbReference type="EMBL" id="CEO99468.1"/>
    </source>
</evidence>
<evidence type="ECO:0000313" key="12">
    <source>
        <dbReference type="Proteomes" id="UP000039324"/>
    </source>
</evidence>
<dbReference type="GO" id="GO:0006606">
    <property type="term" value="P:protein import into nucleus"/>
    <property type="evidence" value="ECO:0007669"/>
    <property type="project" value="InterPro"/>
</dbReference>
<organism evidence="11 12">
    <name type="scientific">Plasmodiophora brassicae</name>
    <name type="common">Clubroot disease agent</name>
    <dbReference type="NCBI Taxonomy" id="37360"/>
    <lineage>
        <taxon>Eukaryota</taxon>
        <taxon>Sar</taxon>
        <taxon>Rhizaria</taxon>
        <taxon>Endomyxa</taxon>
        <taxon>Phytomyxea</taxon>
        <taxon>Plasmodiophorida</taxon>
        <taxon>Plasmodiophoridae</taxon>
        <taxon>Plasmodiophora</taxon>
    </lineage>
</organism>
<dbReference type="OMA" id="PKRFVQE"/>
<proteinExistence type="predicted"/>
<gene>
    <name evidence="11" type="ORF">PBRA_001374</name>
</gene>
<keyword evidence="12" id="KW-1185">Reference proteome</keyword>
<dbReference type="Pfam" id="PF18808">
    <property type="entry name" value="Importin_rep_4"/>
    <property type="match status" value="1"/>
</dbReference>
<dbReference type="SUPFAM" id="SSF48371">
    <property type="entry name" value="ARM repeat"/>
    <property type="match status" value="2"/>
</dbReference>
<evidence type="ECO:0000256" key="1">
    <source>
        <dbReference type="ARBA" id="ARBA00004123"/>
    </source>
</evidence>
<dbReference type="Gene3D" id="1.25.10.10">
    <property type="entry name" value="Leucine-rich Repeat Variant"/>
    <property type="match status" value="1"/>
</dbReference>
<evidence type="ECO:0000256" key="6">
    <source>
        <dbReference type="ARBA" id="ARBA00022927"/>
    </source>
</evidence>
<dbReference type="STRING" id="37360.A0A0G4IVU7"/>
<keyword evidence="4" id="KW-0963">Cytoplasm</keyword>
<evidence type="ECO:0000256" key="2">
    <source>
        <dbReference type="ARBA" id="ARBA00004496"/>
    </source>
</evidence>
<dbReference type="InterPro" id="IPR016024">
    <property type="entry name" value="ARM-type_fold"/>
</dbReference>
<dbReference type="PANTHER" id="PTHR10527">
    <property type="entry name" value="IMPORTIN BETA"/>
    <property type="match status" value="1"/>
</dbReference>
<feature type="domain" description="Importin subunit beta-1/Transportin-1-like TPR repeats" evidence="9">
    <location>
        <begin position="455"/>
        <end position="636"/>
    </location>
</feature>
<keyword evidence="7" id="KW-0539">Nucleus</keyword>
<name>A0A0G4IVU7_PLABS</name>
<dbReference type="InterPro" id="IPR011989">
    <property type="entry name" value="ARM-like"/>
</dbReference>
<accession>A0A0G4IVU7</accession>
<feature type="domain" description="IPO4/5-like TPR repeats" evidence="10">
    <location>
        <begin position="116"/>
        <end position="270"/>
    </location>
</feature>
<reference evidence="11 12" key="1">
    <citation type="submission" date="2015-02" db="EMBL/GenBank/DDBJ databases">
        <authorList>
            <person name="Chooi Y.-H."/>
        </authorList>
    </citation>
    <scope>NUCLEOTIDE SEQUENCE [LARGE SCALE GENOMIC DNA]</scope>
    <source>
        <strain evidence="11">E3</strain>
    </source>
</reference>
<dbReference type="Pfam" id="PF25574">
    <property type="entry name" value="TPR_IMB1"/>
    <property type="match status" value="1"/>
</dbReference>
<dbReference type="GO" id="GO:0005737">
    <property type="term" value="C:cytoplasm"/>
    <property type="evidence" value="ECO:0007669"/>
    <property type="project" value="UniProtKB-SubCell"/>
</dbReference>
<dbReference type="InterPro" id="IPR057672">
    <property type="entry name" value="TPR_IPO4/5"/>
</dbReference>